<reference evidence="4" key="1">
    <citation type="submission" date="2021-03" db="EMBL/GenBank/DDBJ databases">
        <title>Description of Psychrosphaera ytuae sp. nov. isolated from deep sea sediment of South China Sea.</title>
        <authorList>
            <person name="Zhang J."/>
            <person name="Xu X.-D."/>
        </authorList>
    </citation>
    <scope>NUCLEOTIDE SEQUENCE</scope>
    <source>
        <strain evidence="4">MTZ26</strain>
    </source>
</reference>
<protein>
    <submittedName>
        <fullName evidence="4">Maleylacetoacetate isomerase</fullName>
        <ecNumber evidence="4">5.2.1.2</ecNumber>
    </submittedName>
</protein>
<dbReference type="GO" id="GO:0006559">
    <property type="term" value="P:L-phenylalanine catabolic process"/>
    <property type="evidence" value="ECO:0007669"/>
    <property type="project" value="TreeGrafter"/>
</dbReference>
<dbReference type="GO" id="GO:0005737">
    <property type="term" value="C:cytoplasm"/>
    <property type="evidence" value="ECO:0007669"/>
    <property type="project" value="InterPro"/>
</dbReference>
<proteinExistence type="inferred from homology"/>
<dbReference type="InterPro" id="IPR010987">
    <property type="entry name" value="Glutathione-S-Trfase_C-like"/>
</dbReference>
<dbReference type="PROSITE" id="PS50405">
    <property type="entry name" value="GST_CTER"/>
    <property type="match status" value="1"/>
</dbReference>
<feature type="domain" description="GST C-terminal" evidence="3">
    <location>
        <begin position="87"/>
        <end position="212"/>
    </location>
</feature>
<name>A0A975DB23_9GAMM</name>
<dbReference type="InterPro" id="IPR004045">
    <property type="entry name" value="Glutathione_S-Trfase_N"/>
</dbReference>
<organism evidence="4 5">
    <name type="scientific">Psychrosphaera ytuae</name>
    <dbReference type="NCBI Taxonomy" id="2820710"/>
    <lineage>
        <taxon>Bacteria</taxon>
        <taxon>Pseudomonadati</taxon>
        <taxon>Pseudomonadota</taxon>
        <taxon>Gammaproteobacteria</taxon>
        <taxon>Alteromonadales</taxon>
        <taxon>Pseudoalteromonadaceae</taxon>
        <taxon>Psychrosphaera</taxon>
    </lineage>
</organism>
<dbReference type="KEGG" id="psym:J1N51_14500"/>
<dbReference type="PROSITE" id="PS50404">
    <property type="entry name" value="GST_NTER"/>
    <property type="match status" value="1"/>
</dbReference>
<dbReference type="RefSeq" id="WP_208831945.1">
    <property type="nucleotide sequence ID" value="NZ_CP072110.1"/>
</dbReference>
<gene>
    <name evidence="4" type="primary">maiA</name>
    <name evidence="4" type="ORF">J1N51_14500</name>
</gene>
<evidence type="ECO:0000259" key="3">
    <source>
        <dbReference type="PROSITE" id="PS50405"/>
    </source>
</evidence>
<dbReference type="InterPro" id="IPR040079">
    <property type="entry name" value="Glutathione_S-Trfase"/>
</dbReference>
<evidence type="ECO:0000256" key="1">
    <source>
        <dbReference type="ARBA" id="ARBA00010007"/>
    </source>
</evidence>
<evidence type="ECO:0000313" key="5">
    <source>
        <dbReference type="Proteomes" id="UP000682739"/>
    </source>
</evidence>
<dbReference type="AlphaFoldDB" id="A0A975DB23"/>
<dbReference type="EMBL" id="CP072110">
    <property type="protein sequence ID" value="QTH63890.1"/>
    <property type="molecule type" value="Genomic_DNA"/>
</dbReference>
<comment type="similarity">
    <text evidence="1">Belongs to the GST superfamily. Zeta family.</text>
</comment>
<dbReference type="InterPro" id="IPR004046">
    <property type="entry name" value="GST_C"/>
</dbReference>
<dbReference type="SUPFAM" id="SSF52833">
    <property type="entry name" value="Thioredoxin-like"/>
    <property type="match status" value="1"/>
</dbReference>
<dbReference type="GO" id="GO:0004364">
    <property type="term" value="F:glutathione transferase activity"/>
    <property type="evidence" value="ECO:0007669"/>
    <property type="project" value="TreeGrafter"/>
</dbReference>
<keyword evidence="4" id="KW-0413">Isomerase</keyword>
<dbReference type="GO" id="GO:0006749">
    <property type="term" value="P:glutathione metabolic process"/>
    <property type="evidence" value="ECO:0007669"/>
    <property type="project" value="TreeGrafter"/>
</dbReference>
<keyword evidence="5" id="KW-1185">Reference proteome</keyword>
<evidence type="ECO:0000259" key="2">
    <source>
        <dbReference type="PROSITE" id="PS50404"/>
    </source>
</evidence>
<dbReference type="InterPro" id="IPR036282">
    <property type="entry name" value="Glutathione-S-Trfase_C_sf"/>
</dbReference>
<dbReference type="Pfam" id="PF13417">
    <property type="entry name" value="GST_N_3"/>
    <property type="match status" value="1"/>
</dbReference>
<dbReference type="SUPFAM" id="SSF47616">
    <property type="entry name" value="GST C-terminal domain-like"/>
    <property type="match status" value="1"/>
</dbReference>
<dbReference type="InterPro" id="IPR034333">
    <property type="entry name" value="GST_Zeta_N"/>
</dbReference>
<dbReference type="InterPro" id="IPR034330">
    <property type="entry name" value="GST_Zeta_C"/>
</dbReference>
<dbReference type="PANTHER" id="PTHR42673:SF21">
    <property type="entry name" value="GLUTATHIONE S-TRANSFERASE YFCF"/>
    <property type="match status" value="1"/>
</dbReference>
<dbReference type="Gene3D" id="3.40.30.10">
    <property type="entry name" value="Glutaredoxin"/>
    <property type="match status" value="1"/>
</dbReference>
<dbReference type="Pfam" id="PF00043">
    <property type="entry name" value="GST_C"/>
    <property type="match status" value="1"/>
</dbReference>
<dbReference type="Gene3D" id="1.20.1050.10">
    <property type="match status" value="1"/>
</dbReference>
<feature type="domain" description="GST N-terminal" evidence="2">
    <location>
        <begin position="1"/>
        <end position="82"/>
    </location>
</feature>
<dbReference type="Proteomes" id="UP000682739">
    <property type="component" value="Chromosome"/>
</dbReference>
<sequence>MKLYGYWRSSAAYRVRIALNLKQLDCEHESVHLVKDGGQQHSEAYKSLNPMELVPTLVDGDFTLNQSMAILDYLDAKYPQTPLLPNTLEDNAKAKALAFDIACDIHPLNNLRVLQYITGPLGQSDEAKVAWYHHWIDTGFKSLEKKLAVTAGTYCYGDNVSWADICLVPQVYNAERFNVDMSQYPIIQAITERCRALPAFHQAAPEQQPDAV</sequence>
<dbReference type="GO" id="GO:0016034">
    <property type="term" value="F:maleylacetoacetate isomerase activity"/>
    <property type="evidence" value="ECO:0007669"/>
    <property type="project" value="UniProtKB-EC"/>
</dbReference>
<evidence type="ECO:0000313" key="4">
    <source>
        <dbReference type="EMBL" id="QTH63890.1"/>
    </source>
</evidence>
<dbReference type="SFLD" id="SFLDG00358">
    <property type="entry name" value="Main_(cytGST)"/>
    <property type="match status" value="1"/>
</dbReference>
<dbReference type="InterPro" id="IPR036249">
    <property type="entry name" value="Thioredoxin-like_sf"/>
</dbReference>
<dbReference type="NCBIfam" id="TIGR01262">
    <property type="entry name" value="maiA"/>
    <property type="match status" value="1"/>
</dbReference>
<dbReference type="PANTHER" id="PTHR42673">
    <property type="entry name" value="MALEYLACETOACETATE ISOMERASE"/>
    <property type="match status" value="1"/>
</dbReference>
<accession>A0A975DB23</accession>
<dbReference type="FunFam" id="1.20.1050.10:FF:000017">
    <property type="entry name" value="Maleylacetoacetate isomerase"/>
    <property type="match status" value="1"/>
</dbReference>
<dbReference type="InterPro" id="IPR005955">
    <property type="entry name" value="GST_Zeta"/>
</dbReference>
<dbReference type="SFLD" id="SFLDS00019">
    <property type="entry name" value="Glutathione_Transferase_(cytos"/>
    <property type="match status" value="1"/>
</dbReference>
<dbReference type="EC" id="5.2.1.2" evidence="4"/>
<dbReference type="CDD" id="cd03191">
    <property type="entry name" value="GST_C_Zeta"/>
    <property type="match status" value="1"/>
</dbReference>
<dbReference type="CDD" id="cd03042">
    <property type="entry name" value="GST_N_Zeta"/>
    <property type="match status" value="1"/>
</dbReference>